<protein>
    <submittedName>
        <fullName evidence="4">Ubiquitinyl hydrolase 1</fullName>
    </submittedName>
</protein>
<organism evidence="3 4">
    <name type="scientific">Setaria digitata</name>
    <dbReference type="NCBI Taxonomy" id="48799"/>
    <lineage>
        <taxon>Eukaryota</taxon>
        <taxon>Metazoa</taxon>
        <taxon>Ecdysozoa</taxon>
        <taxon>Nematoda</taxon>
        <taxon>Chromadorea</taxon>
        <taxon>Rhabditida</taxon>
        <taxon>Spirurina</taxon>
        <taxon>Spiruromorpha</taxon>
        <taxon>Filarioidea</taxon>
        <taxon>Setariidae</taxon>
        <taxon>Setaria</taxon>
    </lineage>
</organism>
<keyword evidence="3" id="KW-1185">Reference proteome</keyword>
<sequence>MKQWLSAIIGVDVNEFVVLKHYSADDADGYESIVNETETIHDAYYAVQRLSVKLRSPLKENEKLVRIIRFDRESSDQDKWPTLFSIPATIDMLIRTLLMRCQEQMKKIYATQYDLSQLRLREVIVGSGAPVLFLSDQLGRRGHDWNKNLYLQILPDEEVARIKMHTSTVYPVMVRRWKSSVLEVTSLVELMVPLDRQDQVAALKEQISFYYRVPFDQIQLSEAFPTTAWSKWPYTRDRVDLYDNVTFTSGKTPSTGTFNGKLVYFKLANEQVRRLTEEEKRTMRYKDSASKPSDAANSRRKERPLRIQLSTSITEED</sequence>
<proteinExistence type="predicted"/>
<dbReference type="WBParaSite" id="sdigi.contig606.g9194.t1">
    <property type="protein sequence ID" value="sdigi.contig606.g9194.t1"/>
    <property type="gene ID" value="sdigi.contig606.g9194"/>
</dbReference>
<dbReference type="InterPro" id="IPR045578">
    <property type="entry name" value="USP47_C"/>
</dbReference>
<evidence type="ECO:0000256" key="1">
    <source>
        <dbReference type="SAM" id="MobiDB-lite"/>
    </source>
</evidence>
<dbReference type="Pfam" id="PF19718">
    <property type="entry name" value="USP47_C"/>
    <property type="match status" value="1"/>
</dbReference>
<evidence type="ECO:0000259" key="2">
    <source>
        <dbReference type="Pfam" id="PF19718"/>
    </source>
</evidence>
<accession>A0A915Q5G9</accession>
<feature type="domain" description="Ubiquitin carboxyl-terminal hydrolase 47 C-terminal" evidence="2">
    <location>
        <begin position="103"/>
        <end position="307"/>
    </location>
</feature>
<reference evidence="4" key="1">
    <citation type="submission" date="2022-11" db="UniProtKB">
        <authorList>
            <consortium name="WormBaseParasite"/>
        </authorList>
    </citation>
    <scope>IDENTIFICATION</scope>
</reference>
<feature type="compositionally biased region" description="Basic and acidic residues" evidence="1">
    <location>
        <begin position="277"/>
        <end position="289"/>
    </location>
</feature>
<evidence type="ECO:0000313" key="3">
    <source>
        <dbReference type="Proteomes" id="UP000887581"/>
    </source>
</evidence>
<evidence type="ECO:0000313" key="4">
    <source>
        <dbReference type="WBParaSite" id="sdigi.contig606.g9194.t1"/>
    </source>
</evidence>
<dbReference type="AlphaFoldDB" id="A0A915Q5G9"/>
<name>A0A915Q5G9_9BILA</name>
<feature type="compositionally biased region" description="Polar residues" evidence="1">
    <location>
        <begin position="308"/>
        <end position="317"/>
    </location>
</feature>
<dbReference type="Proteomes" id="UP000887581">
    <property type="component" value="Unplaced"/>
</dbReference>
<feature type="region of interest" description="Disordered" evidence="1">
    <location>
        <begin position="277"/>
        <end position="317"/>
    </location>
</feature>